<dbReference type="InterPro" id="IPR020784">
    <property type="entry name" value="Ribosomal_uL11_N"/>
</dbReference>
<keyword evidence="3 4" id="KW-0687">Ribonucleoprotein</keyword>
<dbReference type="FunFam" id="3.30.1550.10:FF:000002">
    <property type="entry name" value="60S ribosomal protein L12"/>
    <property type="match status" value="1"/>
</dbReference>
<keyword evidence="2 4" id="KW-0689">Ribosomal protein</keyword>
<dbReference type="Pfam" id="PF03946">
    <property type="entry name" value="Ribosomal_L11_N"/>
    <property type="match status" value="1"/>
</dbReference>
<evidence type="ECO:0000313" key="8">
    <source>
        <dbReference type="EMBL" id="CAD9029315.1"/>
    </source>
</evidence>
<dbReference type="PANTHER" id="PTHR11661:SF2">
    <property type="entry name" value="LARGE RIBOSOMAL SUBUNIT PROTEIN UL11"/>
    <property type="match status" value="1"/>
</dbReference>
<evidence type="ECO:0000259" key="7">
    <source>
        <dbReference type="Pfam" id="PF03946"/>
    </source>
</evidence>
<evidence type="ECO:0000256" key="5">
    <source>
        <dbReference type="SAM" id="MobiDB-lite"/>
    </source>
</evidence>
<dbReference type="Pfam" id="PF00298">
    <property type="entry name" value="Ribosomal_L11"/>
    <property type="match status" value="1"/>
</dbReference>
<evidence type="ECO:0000256" key="2">
    <source>
        <dbReference type="ARBA" id="ARBA00022980"/>
    </source>
</evidence>
<protein>
    <recommendedName>
        <fullName evidence="9">60S ribosomal protein L12</fullName>
    </recommendedName>
</protein>
<dbReference type="Gene3D" id="3.30.1550.10">
    <property type="entry name" value="Ribosomal protein L11/L12, N-terminal domain"/>
    <property type="match status" value="1"/>
</dbReference>
<evidence type="ECO:0000259" key="6">
    <source>
        <dbReference type="Pfam" id="PF00298"/>
    </source>
</evidence>
<evidence type="ECO:0008006" key="9">
    <source>
        <dbReference type="Google" id="ProtNLM"/>
    </source>
</evidence>
<reference evidence="8" key="1">
    <citation type="submission" date="2021-01" db="EMBL/GenBank/DDBJ databases">
        <authorList>
            <person name="Corre E."/>
            <person name="Pelletier E."/>
            <person name="Niang G."/>
            <person name="Scheremetjew M."/>
            <person name="Finn R."/>
            <person name="Kale V."/>
            <person name="Holt S."/>
            <person name="Cochrane G."/>
            <person name="Meng A."/>
            <person name="Brown T."/>
            <person name="Cohen L."/>
        </authorList>
    </citation>
    <scope>NUCLEOTIDE SEQUENCE</scope>
    <source>
        <strain evidence="8">NIES-381</strain>
    </source>
</reference>
<dbReference type="Gene3D" id="1.10.10.250">
    <property type="entry name" value="Ribosomal protein L11, C-terminal domain"/>
    <property type="match status" value="1"/>
</dbReference>
<dbReference type="SUPFAM" id="SSF46906">
    <property type="entry name" value="Ribosomal protein L11, C-terminal domain"/>
    <property type="match status" value="1"/>
</dbReference>
<gene>
    <name evidence="8" type="ORF">EGYM00392_LOCUS40452</name>
</gene>
<sequence>MPPKFDPNETKVIYVRAVGGEIGATSTLAPKVGPLGLNAKKVGEDIMKCSKDWKGLRVTVKLSIKNRQASAELVPSSTSLVMRALKEPPRDRKKVKHIKHTGNIPLEEIINIARIMRPRSLARELKGTVKEILGSAFSTGCNVDGRSPKDVSDDIAAGEIEIPEK</sequence>
<evidence type="ECO:0000256" key="3">
    <source>
        <dbReference type="ARBA" id="ARBA00023274"/>
    </source>
</evidence>
<dbReference type="GO" id="GO:0070180">
    <property type="term" value="F:large ribosomal subunit rRNA binding"/>
    <property type="evidence" value="ECO:0007669"/>
    <property type="project" value="TreeGrafter"/>
</dbReference>
<name>A0A7S1J0X4_9EUGL</name>
<accession>A0A7S1J0X4</accession>
<dbReference type="PANTHER" id="PTHR11661">
    <property type="entry name" value="60S RIBOSOMAL PROTEIN L12"/>
    <property type="match status" value="1"/>
</dbReference>
<dbReference type="FunFam" id="1.10.10.250:FF:000002">
    <property type="entry name" value="60S ribosomal protein L12"/>
    <property type="match status" value="1"/>
</dbReference>
<dbReference type="GO" id="GO:0003735">
    <property type="term" value="F:structural constituent of ribosome"/>
    <property type="evidence" value="ECO:0007669"/>
    <property type="project" value="InterPro"/>
</dbReference>
<dbReference type="InterPro" id="IPR036769">
    <property type="entry name" value="Ribosomal_uL11_C_sf"/>
</dbReference>
<organism evidence="8">
    <name type="scientific">Eutreptiella gymnastica</name>
    <dbReference type="NCBI Taxonomy" id="73025"/>
    <lineage>
        <taxon>Eukaryota</taxon>
        <taxon>Discoba</taxon>
        <taxon>Euglenozoa</taxon>
        <taxon>Euglenida</taxon>
        <taxon>Spirocuta</taxon>
        <taxon>Euglenophyceae</taxon>
        <taxon>Eutreptiales</taxon>
        <taxon>Eutreptiaceae</taxon>
        <taxon>Eutreptiella</taxon>
    </lineage>
</organism>
<dbReference type="AlphaFoldDB" id="A0A7S1J0X4"/>
<dbReference type="SUPFAM" id="SSF54747">
    <property type="entry name" value="Ribosomal L11/L12e N-terminal domain"/>
    <property type="match status" value="1"/>
</dbReference>
<proteinExistence type="inferred from homology"/>
<evidence type="ECO:0000256" key="4">
    <source>
        <dbReference type="RuleBase" id="RU003978"/>
    </source>
</evidence>
<comment type="similarity">
    <text evidence="1 4">Belongs to the universal ribosomal protein uL11 family.</text>
</comment>
<dbReference type="GO" id="GO:0006412">
    <property type="term" value="P:translation"/>
    <property type="evidence" value="ECO:0007669"/>
    <property type="project" value="InterPro"/>
</dbReference>
<dbReference type="InterPro" id="IPR020783">
    <property type="entry name" value="Ribosomal_uL11_C"/>
</dbReference>
<dbReference type="EMBL" id="HBGA01108635">
    <property type="protein sequence ID" value="CAD9029315.1"/>
    <property type="molecule type" value="Transcribed_RNA"/>
</dbReference>
<dbReference type="InterPro" id="IPR000911">
    <property type="entry name" value="Ribosomal_uL11"/>
</dbReference>
<dbReference type="SMART" id="SM00649">
    <property type="entry name" value="RL11"/>
    <property type="match status" value="1"/>
</dbReference>
<feature type="region of interest" description="Disordered" evidence="5">
    <location>
        <begin position="143"/>
        <end position="165"/>
    </location>
</feature>
<evidence type="ECO:0000256" key="1">
    <source>
        <dbReference type="ARBA" id="ARBA00010537"/>
    </source>
</evidence>
<dbReference type="InterPro" id="IPR036796">
    <property type="entry name" value="Ribosomal_uL11_N_sf"/>
</dbReference>
<feature type="domain" description="Large ribosomal subunit protein uL11 N-terminal" evidence="7">
    <location>
        <begin position="13"/>
        <end position="69"/>
    </location>
</feature>
<feature type="domain" description="Large ribosomal subunit protein uL11 C-terminal" evidence="6">
    <location>
        <begin position="74"/>
        <end position="143"/>
    </location>
</feature>
<dbReference type="HAMAP" id="MF_00736">
    <property type="entry name" value="Ribosomal_uL11"/>
    <property type="match status" value="1"/>
</dbReference>
<dbReference type="GO" id="GO:0022625">
    <property type="term" value="C:cytosolic large ribosomal subunit"/>
    <property type="evidence" value="ECO:0007669"/>
    <property type="project" value="TreeGrafter"/>
</dbReference>